<evidence type="ECO:0000313" key="2">
    <source>
        <dbReference type="EnsemblPlants" id="Pp3c13_12530V3.1"/>
    </source>
</evidence>
<dbReference type="Proteomes" id="UP000006727">
    <property type="component" value="Chromosome 13"/>
</dbReference>
<organism evidence="1">
    <name type="scientific">Physcomitrium patens</name>
    <name type="common">Spreading-leaved earth moss</name>
    <name type="synonym">Physcomitrella patens</name>
    <dbReference type="NCBI Taxonomy" id="3218"/>
    <lineage>
        <taxon>Eukaryota</taxon>
        <taxon>Viridiplantae</taxon>
        <taxon>Streptophyta</taxon>
        <taxon>Embryophyta</taxon>
        <taxon>Bryophyta</taxon>
        <taxon>Bryophytina</taxon>
        <taxon>Bryopsida</taxon>
        <taxon>Funariidae</taxon>
        <taxon>Funariales</taxon>
        <taxon>Funariaceae</taxon>
        <taxon>Physcomitrium</taxon>
    </lineage>
</organism>
<accession>A0A2K1JLM9</accession>
<protein>
    <submittedName>
        <fullName evidence="1 2">Uncharacterized protein</fullName>
    </submittedName>
</protein>
<reference evidence="1 3" key="2">
    <citation type="journal article" date="2018" name="Plant J.">
        <title>The Physcomitrella patens chromosome-scale assembly reveals moss genome structure and evolution.</title>
        <authorList>
            <person name="Lang D."/>
            <person name="Ullrich K.K."/>
            <person name="Murat F."/>
            <person name="Fuchs J."/>
            <person name="Jenkins J."/>
            <person name="Haas F.B."/>
            <person name="Piednoel M."/>
            <person name="Gundlach H."/>
            <person name="Van Bel M."/>
            <person name="Meyberg R."/>
            <person name="Vives C."/>
            <person name="Morata J."/>
            <person name="Symeonidi A."/>
            <person name="Hiss M."/>
            <person name="Muchero W."/>
            <person name="Kamisugi Y."/>
            <person name="Saleh O."/>
            <person name="Blanc G."/>
            <person name="Decker E.L."/>
            <person name="van Gessel N."/>
            <person name="Grimwood J."/>
            <person name="Hayes R.D."/>
            <person name="Graham S.W."/>
            <person name="Gunter L.E."/>
            <person name="McDaniel S.F."/>
            <person name="Hoernstein S.N.W."/>
            <person name="Larsson A."/>
            <person name="Li F.W."/>
            <person name="Perroud P.F."/>
            <person name="Phillips J."/>
            <person name="Ranjan P."/>
            <person name="Rokshar D.S."/>
            <person name="Rothfels C.J."/>
            <person name="Schneider L."/>
            <person name="Shu S."/>
            <person name="Stevenson D.W."/>
            <person name="Thummler F."/>
            <person name="Tillich M."/>
            <person name="Villarreal Aguilar J.C."/>
            <person name="Widiez T."/>
            <person name="Wong G.K."/>
            <person name="Wymore A."/>
            <person name="Zhang Y."/>
            <person name="Zimmer A.D."/>
            <person name="Quatrano R.S."/>
            <person name="Mayer K.F.X."/>
            <person name="Goodstein D."/>
            <person name="Casacuberta J.M."/>
            <person name="Vandepoele K."/>
            <person name="Reski R."/>
            <person name="Cuming A.C."/>
            <person name="Tuskan G.A."/>
            <person name="Maumus F."/>
            <person name="Salse J."/>
            <person name="Schmutz J."/>
            <person name="Rensing S.A."/>
        </authorList>
    </citation>
    <scope>NUCLEOTIDE SEQUENCE [LARGE SCALE GENOMIC DNA]</scope>
    <source>
        <strain evidence="2 3">cv. Gransden 2004</strain>
    </source>
</reference>
<gene>
    <name evidence="1" type="ORF">PHYPA_017284</name>
</gene>
<dbReference type="EMBL" id="ABEU02000013">
    <property type="protein sequence ID" value="PNR42454.1"/>
    <property type="molecule type" value="Genomic_DNA"/>
</dbReference>
<dbReference type="Gramene" id="Pp3c13_12530V3.1">
    <property type="protein sequence ID" value="Pp3c13_12530V3.1"/>
    <property type="gene ID" value="Pp3c13_12530"/>
</dbReference>
<dbReference type="EnsemblPlants" id="Pp3c13_12530V3.2">
    <property type="protein sequence ID" value="Pp3c13_12530V3.2"/>
    <property type="gene ID" value="Pp3c13_12530"/>
</dbReference>
<dbReference type="Gramene" id="Pp3c13_12530V3.2">
    <property type="protein sequence ID" value="Pp3c13_12530V3.2"/>
    <property type="gene ID" value="Pp3c13_12530"/>
</dbReference>
<reference evidence="2" key="3">
    <citation type="submission" date="2020-12" db="UniProtKB">
        <authorList>
            <consortium name="EnsemblPlants"/>
        </authorList>
    </citation>
    <scope>IDENTIFICATION</scope>
</reference>
<dbReference type="PaxDb" id="3218-PP1S5_166V6.1"/>
<reference evidence="1 3" key="1">
    <citation type="journal article" date="2008" name="Science">
        <title>The Physcomitrella genome reveals evolutionary insights into the conquest of land by plants.</title>
        <authorList>
            <person name="Rensing S."/>
            <person name="Lang D."/>
            <person name="Zimmer A."/>
            <person name="Terry A."/>
            <person name="Salamov A."/>
            <person name="Shapiro H."/>
            <person name="Nishiyama T."/>
            <person name="Perroud P.-F."/>
            <person name="Lindquist E."/>
            <person name="Kamisugi Y."/>
            <person name="Tanahashi T."/>
            <person name="Sakakibara K."/>
            <person name="Fujita T."/>
            <person name="Oishi K."/>
            <person name="Shin-I T."/>
            <person name="Kuroki Y."/>
            <person name="Toyoda A."/>
            <person name="Suzuki Y."/>
            <person name="Hashimoto A."/>
            <person name="Yamaguchi K."/>
            <person name="Sugano A."/>
            <person name="Kohara Y."/>
            <person name="Fujiyama A."/>
            <person name="Anterola A."/>
            <person name="Aoki S."/>
            <person name="Ashton N."/>
            <person name="Barbazuk W.B."/>
            <person name="Barker E."/>
            <person name="Bennetzen J."/>
            <person name="Bezanilla M."/>
            <person name="Blankenship R."/>
            <person name="Cho S.H."/>
            <person name="Dutcher S."/>
            <person name="Estelle M."/>
            <person name="Fawcett J.A."/>
            <person name="Gundlach H."/>
            <person name="Hanada K."/>
            <person name="Heyl A."/>
            <person name="Hicks K.A."/>
            <person name="Hugh J."/>
            <person name="Lohr M."/>
            <person name="Mayer K."/>
            <person name="Melkozernov A."/>
            <person name="Murata T."/>
            <person name="Nelson D."/>
            <person name="Pils B."/>
            <person name="Prigge M."/>
            <person name="Reiss B."/>
            <person name="Renner T."/>
            <person name="Rombauts S."/>
            <person name="Rushton P."/>
            <person name="Sanderfoot A."/>
            <person name="Schween G."/>
            <person name="Shiu S.-H."/>
            <person name="Stueber K."/>
            <person name="Theodoulou F.L."/>
            <person name="Tu H."/>
            <person name="Van de Peer Y."/>
            <person name="Verrier P.J."/>
            <person name="Waters E."/>
            <person name="Wood A."/>
            <person name="Yang L."/>
            <person name="Cove D."/>
            <person name="Cuming A."/>
            <person name="Hasebe M."/>
            <person name="Lucas S."/>
            <person name="Mishler D.B."/>
            <person name="Reski R."/>
            <person name="Grigoriev I."/>
            <person name="Quatrano R.S."/>
            <person name="Boore J.L."/>
        </authorList>
    </citation>
    <scope>NUCLEOTIDE SEQUENCE [LARGE SCALE GENOMIC DNA]</scope>
    <source>
        <strain evidence="2 3">cv. Gransden 2004</strain>
    </source>
</reference>
<evidence type="ECO:0000313" key="3">
    <source>
        <dbReference type="Proteomes" id="UP000006727"/>
    </source>
</evidence>
<sequence length="37" mass="4180">MSPHETSNFRNLYAENILSSRRGHTLTLKVGGRHLVS</sequence>
<dbReference type="EnsemblPlants" id="Pp3c13_12530V3.1">
    <property type="protein sequence ID" value="Pp3c13_12530V3.1"/>
    <property type="gene ID" value="Pp3c13_12530"/>
</dbReference>
<dbReference type="AlphaFoldDB" id="A0A2K1JLM9"/>
<dbReference type="InParanoid" id="A0A2K1JLM9"/>
<proteinExistence type="predicted"/>
<evidence type="ECO:0000313" key="1">
    <source>
        <dbReference type="EMBL" id="PNR42454.1"/>
    </source>
</evidence>
<name>A0A2K1JLM9_PHYPA</name>
<keyword evidence="3" id="KW-1185">Reference proteome</keyword>